<dbReference type="InterPro" id="IPR047263">
    <property type="entry name" value="HNL-like_cupin"/>
</dbReference>
<dbReference type="Pfam" id="PF07883">
    <property type="entry name" value="Cupin_2"/>
    <property type="match status" value="1"/>
</dbReference>
<keyword evidence="6" id="KW-1185">Reference proteome</keyword>
<organism evidence="4 5">
    <name type="scientific">Prolixibacter denitrificans</name>
    <dbReference type="NCBI Taxonomy" id="1541063"/>
    <lineage>
        <taxon>Bacteria</taxon>
        <taxon>Pseudomonadati</taxon>
        <taxon>Bacteroidota</taxon>
        <taxon>Bacteroidia</taxon>
        <taxon>Marinilabiliales</taxon>
        <taxon>Prolixibacteraceae</taxon>
        <taxon>Prolixibacter</taxon>
    </lineage>
</organism>
<dbReference type="PANTHER" id="PTHR43698:SF1">
    <property type="entry name" value="BLL4564 PROTEIN"/>
    <property type="match status" value="1"/>
</dbReference>
<evidence type="ECO:0000313" key="5">
    <source>
        <dbReference type="Proteomes" id="UP000240621"/>
    </source>
</evidence>
<dbReference type="SUPFAM" id="SSF51182">
    <property type="entry name" value="RmlC-like cupins"/>
    <property type="match status" value="1"/>
</dbReference>
<dbReference type="InterPro" id="IPR014710">
    <property type="entry name" value="RmlC-like_jellyroll"/>
</dbReference>
<feature type="signal peptide" evidence="1">
    <location>
        <begin position="1"/>
        <end position="25"/>
    </location>
</feature>
<dbReference type="PANTHER" id="PTHR43698">
    <property type="entry name" value="RIBD C-TERMINAL DOMAIN CONTAINING PROTEIN"/>
    <property type="match status" value="1"/>
</dbReference>
<feature type="domain" description="Cupin type-2" evidence="2">
    <location>
        <begin position="73"/>
        <end position="134"/>
    </location>
</feature>
<evidence type="ECO:0000259" key="2">
    <source>
        <dbReference type="Pfam" id="PF07883"/>
    </source>
</evidence>
<dbReference type="EMBL" id="BLAU01000001">
    <property type="protein sequence ID" value="GET21845.1"/>
    <property type="molecule type" value="Genomic_DNA"/>
</dbReference>
<dbReference type="InterPro" id="IPR011051">
    <property type="entry name" value="RmlC_Cupin_sf"/>
</dbReference>
<proteinExistence type="predicted"/>
<evidence type="ECO:0000313" key="3">
    <source>
        <dbReference type="EMBL" id="GET21845.1"/>
    </source>
</evidence>
<dbReference type="OrthoDB" id="9802489at2"/>
<dbReference type="AlphaFoldDB" id="A0A2P8CEC0"/>
<dbReference type="RefSeq" id="WP_106542070.1">
    <property type="nucleotide sequence ID" value="NZ_BLAU01000001.1"/>
</dbReference>
<evidence type="ECO:0000313" key="4">
    <source>
        <dbReference type="EMBL" id="PSK83272.1"/>
    </source>
</evidence>
<dbReference type="Proteomes" id="UP000396862">
    <property type="component" value="Unassembled WGS sequence"/>
</dbReference>
<sequence>MKTISKKVLFVASVTLFVMFSMVCAGQEPTAKSDGIFPEGRLAPAKFFTGNAWVTGLVANDSVFTTAAGSVFFEAGARSNWHLHPSGQILIVTSGVGYHQIKGQPIEIIRKGDVVKCPPDVLHWHGASKDSSMSHIYILPNTEKGMVEWKGPVTDEEYANID</sequence>
<keyword evidence="1" id="KW-0732">Signal</keyword>
<reference evidence="3 6" key="2">
    <citation type="submission" date="2019-10" db="EMBL/GenBank/DDBJ databases">
        <title>Prolixibacter strains distinguished by the presence of nitrate reductase genes were adept at nitrate-dependent anaerobic corrosion of metallic iron and carbon steel.</title>
        <authorList>
            <person name="Iino T."/>
            <person name="Shono N."/>
            <person name="Ito K."/>
            <person name="Nakamura R."/>
            <person name="Sueoka K."/>
            <person name="Harayama S."/>
            <person name="Ohkuma M."/>
        </authorList>
    </citation>
    <scope>NUCLEOTIDE SEQUENCE [LARGE SCALE GENOMIC DNA]</scope>
    <source>
        <strain evidence="3 6">MIC1-1</strain>
    </source>
</reference>
<gene>
    <name evidence="4" type="ORF">CLV93_104202</name>
    <name evidence="3" type="ORF">JCM18694_20910</name>
</gene>
<name>A0A2P8CEC0_9BACT</name>
<dbReference type="GO" id="GO:0051213">
    <property type="term" value="F:dioxygenase activity"/>
    <property type="evidence" value="ECO:0007669"/>
    <property type="project" value="UniProtKB-KW"/>
</dbReference>
<protein>
    <submittedName>
        <fullName evidence="3 4">Cupin</fullName>
    </submittedName>
</protein>
<evidence type="ECO:0000256" key="1">
    <source>
        <dbReference type="SAM" id="SignalP"/>
    </source>
</evidence>
<keyword evidence="4" id="KW-0223">Dioxygenase</keyword>
<dbReference type="CDD" id="cd02233">
    <property type="entry name" value="cupin_HNL-like"/>
    <property type="match status" value="1"/>
</dbReference>
<dbReference type="EMBL" id="PYGC01000004">
    <property type="protein sequence ID" value="PSK83272.1"/>
    <property type="molecule type" value="Genomic_DNA"/>
</dbReference>
<keyword evidence="4" id="KW-0560">Oxidoreductase</keyword>
<evidence type="ECO:0000313" key="6">
    <source>
        <dbReference type="Proteomes" id="UP000396862"/>
    </source>
</evidence>
<feature type="chain" id="PRO_5015202457" evidence="1">
    <location>
        <begin position="26"/>
        <end position="162"/>
    </location>
</feature>
<dbReference type="InterPro" id="IPR013096">
    <property type="entry name" value="Cupin_2"/>
</dbReference>
<comment type="caution">
    <text evidence="4">The sequence shown here is derived from an EMBL/GenBank/DDBJ whole genome shotgun (WGS) entry which is preliminary data.</text>
</comment>
<accession>A0A2P8CEC0</accession>
<dbReference type="Gene3D" id="2.60.120.10">
    <property type="entry name" value="Jelly Rolls"/>
    <property type="match status" value="1"/>
</dbReference>
<reference evidence="4 5" key="1">
    <citation type="submission" date="2018-03" db="EMBL/GenBank/DDBJ databases">
        <title>Genomic Encyclopedia of Archaeal and Bacterial Type Strains, Phase II (KMG-II): from individual species to whole genera.</title>
        <authorList>
            <person name="Goeker M."/>
        </authorList>
    </citation>
    <scope>NUCLEOTIDE SEQUENCE [LARGE SCALE GENOMIC DNA]</scope>
    <source>
        <strain evidence="4 5">DSM 27267</strain>
    </source>
</reference>
<dbReference type="Proteomes" id="UP000240621">
    <property type="component" value="Unassembled WGS sequence"/>
</dbReference>